<organism evidence="3 4">
    <name type="scientific">Xylaria flabelliformis</name>
    <dbReference type="NCBI Taxonomy" id="2512241"/>
    <lineage>
        <taxon>Eukaryota</taxon>
        <taxon>Fungi</taxon>
        <taxon>Dikarya</taxon>
        <taxon>Ascomycota</taxon>
        <taxon>Pezizomycotina</taxon>
        <taxon>Sordariomycetes</taxon>
        <taxon>Xylariomycetidae</taxon>
        <taxon>Xylariales</taxon>
        <taxon>Xylariaceae</taxon>
        <taxon>Xylaria</taxon>
    </lineage>
</organism>
<dbReference type="SFLD" id="SFLDG01021">
    <property type="entry name" value="Trichodiene_Synthase_Like"/>
    <property type="match status" value="1"/>
</dbReference>
<evidence type="ECO:0000256" key="1">
    <source>
        <dbReference type="ARBA" id="ARBA00007946"/>
    </source>
</evidence>
<dbReference type="Proteomes" id="UP000319160">
    <property type="component" value="Unassembled WGS sequence"/>
</dbReference>
<evidence type="ECO:0000313" key="3">
    <source>
        <dbReference type="EMBL" id="TRX87913.1"/>
    </source>
</evidence>
<evidence type="ECO:0000256" key="2">
    <source>
        <dbReference type="ARBA" id="ARBA00023239"/>
    </source>
</evidence>
<dbReference type="AlphaFoldDB" id="A0A553HIZ0"/>
<dbReference type="Gene3D" id="1.10.600.10">
    <property type="entry name" value="Farnesyl Diphosphate Synthase"/>
    <property type="match status" value="1"/>
</dbReference>
<proteinExistence type="inferred from homology"/>
<gene>
    <name evidence="3" type="ORF">FHL15_011202</name>
</gene>
<evidence type="ECO:0008006" key="5">
    <source>
        <dbReference type="Google" id="ProtNLM"/>
    </source>
</evidence>
<evidence type="ECO:0000313" key="4">
    <source>
        <dbReference type="Proteomes" id="UP000319160"/>
    </source>
</evidence>
<sequence>MHATSGEIGHKLKPLLVHYEKALGYTGAKAGNDHRALFEGLHHEAARTGIPYPEGSKSWYSFHAGANYGYLCYPNLPLEVRIYAGIFTWLAILVDDGANKDPEEWHQFVPRFLAGDEGRHHNDLAREFDRWLRQSYRFYSPVVANFIITSGLNFVNACALEGSEVPKMIRTKGGESWAYYFRDKNGIAEAYSYMTFPKAICPDVACYMEAVSDMNRWICLTNDIFSFYKEECAMETDNYMHTRASYEDVGVYEVFRQVVEESDDAYRRIALVLEGKEPYARFWKDHALGFVTFHKATERYRLRDMGLDESLP</sequence>
<dbReference type="EMBL" id="VFLP01000110">
    <property type="protein sequence ID" value="TRX87913.1"/>
    <property type="molecule type" value="Genomic_DNA"/>
</dbReference>
<dbReference type="OrthoDB" id="2998174at2759"/>
<dbReference type="STRING" id="2512241.A0A553HIZ0"/>
<dbReference type="InterPro" id="IPR008949">
    <property type="entry name" value="Isoprenoid_synthase_dom_sf"/>
</dbReference>
<keyword evidence="4" id="KW-1185">Reference proteome</keyword>
<name>A0A553HIZ0_9PEZI</name>
<comment type="similarity">
    <text evidence="1">Belongs to the trichodiene synthase family.</text>
</comment>
<reference evidence="4" key="1">
    <citation type="submission" date="2019-06" db="EMBL/GenBank/DDBJ databases">
        <title>Draft genome sequence of the griseofulvin-producing fungus Xylaria cubensis strain G536.</title>
        <authorList>
            <person name="Mead M.E."/>
            <person name="Raja H.A."/>
            <person name="Steenwyk J.L."/>
            <person name="Knowles S.L."/>
            <person name="Oberlies N.H."/>
            <person name="Rokas A."/>
        </authorList>
    </citation>
    <scope>NUCLEOTIDE SEQUENCE [LARGE SCALE GENOMIC DNA]</scope>
    <source>
        <strain evidence="4">G536</strain>
    </source>
</reference>
<accession>A0A553HIZ0</accession>
<keyword evidence="2" id="KW-0456">Lyase</keyword>
<dbReference type="GO" id="GO:0016838">
    <property type="term" value="F:carbon-oxygen lyase activity, acting on phosphates"/>
    <property type="evidence" value="ECO:0007669"/>
    <property type="project" value="InterPro"/>
</dbReference>
<protein>
    <recommendedName>
        <fullName evidence="5">Trichodiene synthase</fullName>
    </recommendedName>
</protein>
<comment type="caution">
    <text evidence="3">The sequence shown here is derived from an EMBL/GenBank/DDBJ whole genome shotgun (WGS) entry which is preliminary data.</text>
</comment>
<dbReference type="SFLD" id="SFLDS00005">
    <property type="entry name" value="Isoprenoid_Synthase_Type_I"/>
    <property type="match status" value="1"/>
</dbReference>
<dbReference type="Pfam" id="PF06330">
    <property type="entry name" value="TRI5"/>
    <property type="match status" value="1"/>
</dbReference>
<dbReference type="SUPFAM" id="SSF48576">
    <property type="entry name" value="Terpenoid synthases"/>
    <property type="match status" value="1"/>
</dbReference>
<dbReference type="InterPro" id="IPR024652">
    <property type="entry name" value="Trichodiene_synth"/>
</dbReference>